<evidence type="ECO:0000313" key="2">
    <source>
        <dbReference type="EMBL" id="CAD9209116.1"/>
    </source>
</evidence>
<keyword evidence="1" id="KW-0812">Transmembrane</keyword>
<dbReference type="EMBL" id="HBGG01021827">
    <property type="protein sequence ID" value="CAD9209116.1"/>
    <property type="molecule type" value="Transcribed_RNA"/>
</dbReference>
<sequence>MGDAMCVFARSNQPSRTTLSRRLSVAVAGRRPQCVSPAQRISASGQGSAIHCWFKVPAVKGVPAGNVDAKAELEKYRLGVKVLGADIERSSKASARMILQSLRGQTPQMDGVQKQRTAQTQQDCIAMIGFLFFAMNTFPLTPLLLPTALKYIPERWLVPSSLSKRRIDAMRILERQQKALSSPPRDAMPLQ</sequence>
<reference evidence="3" key="1">
    <citation type="submission" date="2021-01" db="EMBL/GenBank/DDBJ databases">
        <authorList>
            <person name="Corre E."/>
            <person name="Pelletier E."/>
            <person name="Niang G."/>
            <person name="Scheremetjew M."/>
            <person name="Finn R."/>
            <person name="Kale V."/>
            <person name="Holt S."/>
            <person name="Cochrane G."/>
            <person name="Meng A."/>
            <person name="Brown T."/>
            <person name="Cohen L."/>
        </authorList>
    </citation>
    <scope>NUCLEOTIDE SEQUENCE</scope>
    <source>
        <strain evidence="3">PLY429</strain>
    </source>
</reference>
<keyword evidence="1" id="KW-1133">Transmembrane helix</keyword>
<organism evidence="3">
    <name type="scientific">Tetraselmis chuii</name>
    <dbReference type="NCBI Taxonomy" id="63592"/>
    <lineage>
        <taxon>Eukaryota</taxon>
        <taxon>Viridiplantae</taxon>
        <taxon>Chlorophyta</taxon>
        <taxon>core chlorophytes</taxon>
        <taxon>Chlorodendrophyceae</taxon>
        <taxon>Chlorodendrales</taxon>
        <taxon>Chlorodendraceae</taxon>
        <taxon>Tetraselmis</taxon>
    </lineage>
</organism>
<keyword evidence="1" id="KW-0472">Membrane</keyword>
<evidence type="ECO:0000256" key="1">
    <source>
        <dbReference type="SAM" id="Phobius"/>
    </source>
</evidence>
<protein>
    <submittedName>
        <fullName evidence="3">Uncharacterized protein</fullName>
    </submittedName>
</protein>
<gene>
    <name evidence="2" type="ORF">TCHU04912_LOCUS11354</name>
    <name evidence="3" type="ORF">TCHU04912_LOCUS11355</name>
</gene>
<evidence type="ECO:0000313" key="3">
    <source>
        <dbReference type="EMBL" id="CAD9209117.1"/>
    </source>
</evidence>
<dbReference type="EMBL" id="HBGG01021828">
    <property type="protein sequence ID" value="CAD9209117.1"/>
    <property type="molecule type" value="Transcribed_RNA"/>
</dbReference>
<proteinExistence type="predicted"/>
<accession>A0A6U1HUI9</accession>
<dbReference type="AlphaFoldDB" id="A0A6U1HUI9"/>
<feature type="transmembrane region" description="Helical" evidence="1">
    <location>
        <begin position="125"/>
        <end position="145"/>
    </location>
</feature>
<name>A0A6U1HUI9_9CHLO</name>